<evidence type="ECO:0000313" key="2">
    <source>
        <dbReference type="EMBL" id="RNF87945.1"/>
    </source>
</evidence>
<proteinExistence type="predicted"/>
<dbReference type="InterPro" id="IPR024467">
    <property type="entry name" value="Xre/MbcA/ParS-like_toxin-bd"/>
</dbReference>
<dbReference type="EMBL" id="RJAI01000033">
    <property type="protein sequence ID" value="RNF87945.1"/>
    <property type="molecule type" value="Genomic_DNA"/>
</dbReference>
<organism evidence="2 3">
    <name type="scientific">Pseudomonas putida</name>
    <name type="common">Arthrobacter siderocapsulatus</name>
    <dbReference type="NCBI Taxonomy" id="303"/>
    <lineage>
        <taxon>Bacteria</taxon>
        <taxon>Pseudomonadati</taxon>
        <taxon>Pseudomonadota</taxon>
        <taxon>Gammaproteobacteria</taxon>
        <taxon>Pseudomonadales</taxon>
        <taxon>Pseudomonadaceae</taxon>
        <taxon>Pseudomonas</taxon>
    </lineage>
</organism>
<feature type="domain" description="Antitoxin Xre/MbcA/ParS-like toxin-binding" evidence="1">
    <location>
        <begin position="81"/>
        <end position="129"/>
    </location>
</feature>
<name>A0A3M8T4M6_PSEPU</name>
<accession>A0A3M8T4M6</accession>
<reference evidence="2 3" key="1">
    <citation type="submission" date="2018-10" db="EMBL/GenBank/DDBJ databases">
        <title>An outbreak of IMP-63 producing strain in France.</title>
        <authorList>
            <person name="Bour M."/>
            <person name="Liapis E."/>
            <person name="Plesiat P."/>
        </authorList>
    </citation>
    <scope>NUCLEOTIDE SEQUENCE [LARGE SCALE GENOMIC DNA]</scope>
    <source>
        <strain evidence="2 3">12917</strain>
    </source>
</reference>
<dbReference type="Pfam" id="PF09722">
    <property type="entry name" value="Xre_MbcA_ParS_C"/>
    <property type="match status" value="1"/>
</dbReference>
<sequence>MSNPSPSCAGCGCVLLTEDLSSTWAIVARPAQGEEVLKLCLRCTTRVAMALWPQLAALVMPTTECPEDVLAMVGVIHQVMAFFSHDPSCASCWFSSPVIGLAGQCPKDLVQSEAGREEILRLLGQLAHGVPP</sequence>
<protein>
    <submittedName>
        <fullName evidence="2">DUF2384 domain-containing protein</fullName>
    </submittedName>
</protein>
<dbReference type="AlphaFoldDB" id="A0A3M8T4M6"/>
<dbReference type="Proteomes" id="UP000278162">
    <property type="component" value="Unassembled WGS sequence"/>
</dbReference>
<evidence type="ECO:0000259" key="1">
    <source>
        <dbReference type="Pfam" id="PF09722"/>
    </source>
</evidence>
<evidence type="ECO:0000313" key="3">
    <source>
        <dbReference type="Proteomes" id="UP000278162"/>
    </source>
</evidence>
<comment type="caution">
    <text evidence="2">The sequence shown here is derived from an EMBL/GenBank/DDBJ whole genome shotgun (WGS) entry which is preliminary data.</text>
</comment>
<gene>
    <name evidence="2" type="ORF">EFK07_14390</name>
</gene>